<protein>
    <submittedName>
        <fullName evidence="1">Uncharacterized protein</fullName>
    </submittedName>
</protein>
<comment type="caution">
    <text evidence="1">The sequence shown here is derived from an EMBL/GenBank/DDBJ whole genome shotgun (WGS) entry which is preliminary data.</text>
</comment>
<name>A0AAD7KS90_QUISA</name>
<reference evidence="1" key="1">
    <citation type="journal article" date="2023" name="Science">
        <title>Elucidation of the pathway for biosynthesis of saponin adjuvants from the soapbark tree.</title>
        <authorList>
            <person name="Reed J."/>
            <person name="Orme A."/>
            <person name="El-Demerdash A."/>
            <person name="Owen C."/>
            <person name="Martin L.B.B."/>
            <person name="Misra R.C."/>
            <person name="Kikuchi S."/>
            <person name="Rejzek M."/>
            <person name="Martin A.C."/>
            <person name="Harkess A."/>
            <person name="Leebens-Mack J."/>
            <person name="Louveau T."/>
            <person name="Stephenson M.J."/>
            <person name="Osbourn A."/>
        </authorList>
    </citation>
    <scope>NUCLEOTIDE SEQUENCE</scope>
    <source>
        <strain evidence="1">S10</strain>
    </source>
</reference>
<accession>A0AAD7KS90</accession>
<gene>
    <name evidence="1" type="ORF">O6P43_034120</name>
</gene>
<dbReference type="AlphaFoldDB" id="A0AAD7KS90"/>
<organism evidence="1 2">
    <name type="scientific">Quillaja saponaria</name>
    <name type="common">Soap bark tree</name>
    <dbReference type="NCBI Taxonomy" id="32244"/>
    <lineage>
        <taxon>Eukaryota</taxon>
        <taxon>Viridiplantae</taxon>
        <taxon>Streptophyta</taxon>
        <taxon>Embryophyta</taxon>
        <taxon>Tracheophyta</taxon>
        <taxon>Spermatophyta</taxon>
        <taxon>Magnoliopsida</taxon>
        <taxon>eudicotyledons</taxon>
        <taxon>Gunneridae</taxon>
        <taxon>Pentapetalae</taxon>
        <taxon>rosids</taxon>
        <taxon>fabids</taxon>
        <taxon>Fabales</taxon>
        <taxon>Quillajaceae</taxon>
        <taxon>Quillaja</taxon>
    </lineage>
</organism>
<dbReference type="Proteomes" id="UP001163823">
    <property type="component" value="Chromosome 14"/>
</dbReference>
<dbReference type="EMBL" id="JARAOO010000014">
    <property type="protein sequence ID" value="KAJ7944777.1"/>
    <property type="molecule type" value="Genomic_DNA"/>
</dbReference>
<keyword evidence="2" id="KW-1185">Reference proteome</keyword>
<evidence type="ECO:0000313" key="2">
    <source>
        <dbReference type="Proteomes" id="UP001163823"/>
    </source>
</evidence>
<sequence>MYVMNASGLLFCIGCEQDVIMDQTLLVCLLKIYPQSGSMVPHMHIYFSLKANSNAAYAPVQTMILQRQIKAPYMKHSISY</sequence>
<proteinExistence type="predicted"/>
<evidence type="ECO:0000313" key="1">
    <source>
        <dbReference type="EMBL" id="KAJ7944777.1"/>
    </source>
</evidence>
<dbReference type="KEGG" id="qsa:O6P43_034120"/>